<sequence length="385" mass="41105">MVMDAFHADVLIVGAGLSGLTAAYTILKQTVGSNATSGATHTPAKATTTMSDSAHAKPTPSITILEARNRHGGRVFSDRTLGYDYGGAWIWPGSTPHVETLIAEFGALETFPHVERTMDGARMTKGMQSLTDSLLQSISKVEGVTVVYDHAVQSVEAVSGADGSRVVSVSAADKPTYSARALVLALPPRLASELSFSPALPQKRLTAMRNTNTWMANTGKILMAFDTPWWMVSGLSDTFRMPRGPIVQFFDHSDKAFDTPVLGGFITPSAPESDAELKAAVVAQLEQVFGKEKSHPTYISVKRWYKDSYTAHTLDLQSSGGHPRPNPTLKQSEMGGLLVFAGAESAAENAGLLDGAVDAGKRAAFEIVEYLDDSDSTAHVGRSDM</sequence>
<dbReference type="eggNOG" id="KOG0029">
    <property type="taxonomic scope" value="Eukaryota"/>
</dbReference>
<feature type="domain" description="Amine oxidase" evidence="5">
    <location>
        <begin position="17"/>
        <end position="110"/>
    </location>
</feature>
<evidence type="ECO:0000256" key="3">
    <source>
        <dbReference type="ARBA" id="ARBA00048448"/>
    </source>
</evidence>
<proteinExistence type="inferred from homology"/>
<keyword evidence="7" id="KW-1185">Reference proteome</keyword>
<dbReference type="SUPFAM" id="SSF51905">
    <property type="entry name" value="FAD/NAD(P)-binding domain"/>
    <property type="match status" value="1"/>
</dbReference>
<dbReference type="SUPFAM" id="SSF54373">
    <property type="entry name" value="FAD-linked reductases, C-terminal domain"/>
    <property type="match status" value="1"/>
</dbReference>
<dbReference type="Pfam" id="PF01593">
    <property type="entry name" value="Amino_oxidase"/>
    <property type="match status" value="2"/>
</dbReference>
<dbReference type="InterPro" id="IPR036188">
    <property type="entry name" value="FAD/NAD-bd_sf"/>
</dbReference>
<feature type="compositionally biased region" description="Polar residues" evidence="4">
    <location>
        <begin position="34"/>
        <end position="52"/>
    </location>
</feature>
<dbReference type="OrthoDB" id="5046242at2759"/>
<organism evidence="6 7">
    <name type="scientific">Sphaeroforma arctica JP610</name>
    <dbReference type="NCBI Taxonomy" id="667725"/>
    <lineage>
        <taxon>Eukaryota</taxon>
        <taxon>Ichthyosporea</taxon>
        <taxon>Ichthyophonida</taxon>
        <taxon>Sphaeroforma</taxon>
    </lineage>
</organism>
<dbReference type="AlphaFoldDB" id="A0A0L0FPT1"/>
<comment type="similarity">
    <text evidence="1">Belongs to the flavin monoamine oxidase family.</text>
</comment>
<dbReference type="InterPro" id="IPR050703">
    <property type="entry name" value="Flavin_MAO"/>
</dbReference>
<evidence type="ECO:0000256" key="1">
    <source>
        <dbReference type="ARBA" id="ARBA00005995"/>
    </source>
</evidence>
<evidence type="ECO:0000256" key="4">
    <source>
        <dbReference type="SAM" id="MobiDB-lite"/>
    </source>
</evidence>
<dbReference type="Proteomes" id="UP000054560">
    <property type="component" value="Unassembled WGS sequence"/>
</dbReference>
<dbReference type="GeneID" id="25909362"/>
<evidence type="ECO:0000256" key="2">
    <source>
        <dbReference type="ARBA" id="ARBA00012804"/>
    </source>
</evidence>
<feature type="domain" description="Amine oxidase" evidence="5">
    <location>
        <begin position="117"/>
        <end position="367"/>
    </location>
</feature>
<reference evidence="6 7" key="1">
    <citation type="submission" date="2011-02" db="EMBL/GenBank/DDBJ databases">
        <title>The Genome Sequence of Sphaeroforma arctica JP610.</title>
        <authorList>
            <consortium name="The Broad Institute Genome Sequencing Platform"/>
            <person name="Russ C."/>
            <person name="Cuomo C."/>
            <person name="Young S.K."/>
            <person name="Zeng Q."/>
            <person name="Gargeya S."/>
            <person name="Alvarado L."/>
            <person name="Berlin A."/>
            <person name="Chapman S.B."/>
            <person name="Chen Z."/>
            <person name="Freedman E."/>
            <person name="Gellesch M."/>
            <person name="Goldberg J."/>
            <person name="Griggs A."/>
            <person name="Gujja S."/>
            <person name="Heilman E."/>
            <person name="Heiman D."/>
            <person name="Howarth C."/>
            <person name="Mehta T."/>
            <person name="Neiman D."/>
            <person name="Pearson M."/>
            <person name="Roberts A."/>
            <person name="Saif S."/>
            <person name="Shea T."/>
            <person name="Shenoy N."/>
            <person name="Sisk P."/>
            <person name="Stolte C."/>
            <person name="Sykes S."/>
            <person name="White J."/>
            <person name="Yandava C."/>
            <person name="Burger G."/>
            <person name="Gray M.W."/>
            <person name="Holland P.W.H."/>
            <person name="King N."/>
            <person name="Lang F.B.F."/>
            <person name="Roger A.J."/>
            <person name="Ruiz-Trillo I."/>
            <person name="Haas B."/>
            <person name="Nusbaum C."/>
            <person name="Birren B."/>
        </authorList>
    </citation>
    <scope>NUCLEOTIDE SEQUENCE [LARGE SCALE GENOMIC DNA]</scope>
    <source>
        <strain evidence="6 7">JP610</strain>
    </source>
</reference>
<evidence type="ECO:0000259" key="5">
    <source>
        <dbReference type="Pfam" id="PF01593"/>
    </source>
</evidence>
<evidence type="ECO:0000313" key="6">
    <source>
        <dbReference type="EMBL" id="KNC78719.1"/>
    </source>
</evidence>
<dbReference type="GO" id="GO:0097621">
    <property type="term" value="F:monoamine oxidase activity"/>
    <property type="evidence" value="ECO:0007669"/>
    <property type="project" value="UniProtKB-EC"/>
</dbReference>
<dbReference type="InterPro" id="IPR002937">
    <property type="entry name" value="Amino_oxidase"/>
</dbReference>
<name>A0A0L0FPT1_9EUKA</name>
<dbReference type="EMBL" id="KQ242437">
    <property type="protein sequence ID" value="KNC78719.1"/>
    <property type="molecule type" value="Genomic_DNA"/>
</dbReference>
<evidence type="ECO:0000313" key="7">
    <source>
        <dbReference type="Proteomes" id="UP000054560"/>
    </source>
</evidence>
<dbReference type="STRING" id="667725.A0A0L0FPT1"/>
<dbReference type="Gene3D" id="3.50.50.60">
    <property type="entry name" value="FAD/NAD(P)-binding domain"/>
    <property type="match status" value="2"/>
</dbReference>
<feature type="region of interest" description="Disordered" evidence="4">
    <location>
        <begin position="34"/>
        <end position="60"/>
    </location>
</feature>
<dbReference type="PANTHER" id="PTHR43563:SF14">
    <property type="entry name" value="AMINE OXIDASE"/>
    <property type="match status" value="1"/>
</dbReference>
<accession>A0A0L0FPT1</accession>
<gene>
    <name evidence="6" type="ORF">SARC_08858</name>
</gene>
<protein>
    <recommendedName>
        <fullName evidence="2">monoamine oxidase</fullName>
        <ecNumber evidence="2">1.4.3.4</ecNumber>
    </recommendedName>
</protein>
<dbReference type="RefSeq" id="XP_014152621.1">
    <property type="nucleotide sequence ID" value="XM_014297146.1"/>
</dbReference>
<comment type="catalytic activity">
    <reaction evidence="3">
        <text>a secondary aliphatic amine + O2 + H2O = a primary amine + an aldehyde + H2O2</text>
        <dbReference type="Rhea" id="RHEA:26414"/>
        <dbReference type="ChEBI" id="CHEBI:15377"/>
        <dbReference type="ChEBI" id="CHEBI:15379"/>
        <dbReference type="ChEBI" id="CHEBI:16240"/>
        <dbReference type="ChEBI" id="CHEBI:17478"/>
        <dbReference type="ChEBI" id="CHEBI:58855"/>
        <dbReference type="ChEBI" id="CHEBI:65296"/>
        <dbReference type="EC" id="1.4.3.4"/>
    </reaction>
</comment>
<dbReference type="PANTHER" id="PTHR43563">
    <property type="entry name" value="AMINE OXIDASE"/>
    <property type="match status" value="1"/>
</dbReference>
<dbReference type="EC" id="1.4.3.4" evidence="2"/>